<evidence type="ECO:0000259" key="9">
    <source>
        <dbReference type="PROSITE" id="PS51211"/>
    </source>
</evidence>
<evidence type="ECO:0000256" key="8">
    <source>
        <dbReference type="SAM" id="SignalP"/>
    </source>
</evidence>
<dbReference type="InParanoid" id="H3AZ06"/>
<evidence type="ECO:0000256" key="3">
    <source>
        <dbReference type="ARBA" id="ARBA00022729"/>
    </source>
</evidence>
<protein>
    <recommendedName>
        <fullName evidence="9">Vitellogenin domain-containing protein</fullName>
    </recommendedName>
</protein>
<organism evidence="10 11">
    <name type="scientific">Latimeria chalumnae</name>
    <name type="common">Coelacanth</name>
    <dbReference type="NCBI Taxonomy" id="7897"/>
    <lineage>
        <taxon>Eukaryota</taxon>
        <taxon>Metazoa</taxon>
        <taxon>Chordata</taxon>
        <taxon>Craniata</taxon>
        <taxon>Vertebrata</taxon>
        <taxon>Euteleostomi</taxon>
        <taxon>Coelacanthiformes</taxon>
        <taxon>Coelacanthidae</taxon>
        <taxon>Latimeria</taxon>
    </lineage>
</organism>
<dbReference type="GO" id="GO:0016323">
    <property type="term" value="C:basolateral plasma membrane"/>
    <property type="evidence" value="ECO:0007669"/>
    <property type="project" value="TreeGrafter"/>
</dbReference>
<evidence type="ECO:0000256" key="5">
    <source>
        <dbReference type="ARBA" id="ARBA00023055"/>
    </source>
</evidence>
<dbReference type="GeneTree" id="ENSGT00390000011412"/>
<keyword evidence="4" id="KW-0256">Endoplasmic reticulum</keyword>
<evidence type="ECO:0000313" key="11">
    <source>
        <dbReference type="Proteomes" id="UP000008672"/>
    </source>
</evidence>
<dbReference type="Pfam" id="PF01347">
    <property type="entry name" value="Vitellogenin_N"/>
    <property type="match status" value="1"/>
</dbReference>
<comment type="subcellular location">
    <subcellularLocation>
        <location evidence="1">Endoplasmic reticulum</location>
    </subcellularLocation>
</comment>
<keyword evidence="11" id="KW-1185">Reference proteome</keyword>
<reference evidence="10" key="3">
    <citation type="submission" date="2025-09" db="UniProtKB">
        <authorList>
            <consortium name="Ensembl"/>
        </authorList>
    </citation>
    <scope>IDENTIFICATION</scope>
</reference>
<dbReference type="eggNOG" id="KOG4337">
    <property type="taxonomic scope" value="Eukaryota"/>
</dbReference>
<dbReference type="FunFam" id="2.30.230.10:FF:000001">
    <property type="entry name" value="Microsomal triglyceride transfer protein large subunit"/>
    <property type="match status" value="1"/>
</dbReference>
<proteinExistence type="predicted"/>
<dbReference type="HOGENOM" id="CLU_014703_0_0_1"/>
<evidence type="ECO:0000256" key="1">
    <source>
        <dbReference type="ARBA" id="ARBA00004240"/>
    </source>
</evidence>
<keyword evidence="5" id="KW-0445">Lipid transport</keyword>
<dbReference type="AlphaFoldDB" id="H3AZ06"/>
<sequence length="663" mass="74463">LLFLFLLFLTFKEVYLLAVKSGYSRAPSLQPGVAHKYQYIVEVLMEHASSPTLTGSGFKAEATLKTFVVWRNNSNLEEQLIHLQIDEVKFLNISEREENKNIFKDISADALLGQENVAALRTPLLFHWNLGKVKGIYSPEETNTKIQDFKKGLVYLFQLQLYSGTVTEVDLSGKCRVTYDISTDKVKKIKDLHSCQKPKFGFSSVTKVFDVDWQPTSTSHYSLEKSLIKSVVAEESHLIVLNLKSTTSAKISSRQQLQLLSLEQGPAENSEISLQETLTGLPANYKLLDANATSAKSPCTDCPLLRDYLKILNKELHPADISRASATKLFLKLVQIIRESRKKEILHAFKKAKDPIIPFLIDAITAAQTEASLSALSEYLDFNNEVHELYLEKFLYASAFSSHPSKELLHILMNKMKGSIANPEIRDTAVIVTGALIGKMCKMKLCKSQEVEDAKEFILSGLEEAQDESEMKIYLLALKNALLPETIPLLLQLTQEMSGAVSVVALSALQRFPAKYINAEVKKEISRIFHQNYYEKSVRLAAVEILLSNNPSYMDITNILLAIGEIGTEMSRFLISKIQNILHTDHPSRKVILEVLKDRLLHNYDRFSRTGSSTSFAGLLGVTQDTVTTYSLDLFFSDSGFLRKSTSDFSLFAHGYHLHASQV</sequence>
<evidence type="ECO:0000256" key="7">
    <source>
        <dbReference type="PROSITE-ProRule" id="PRU00557"/>
    </source>
</evidence>
<dbReference type="Proteomes" id="UP000008672">
    <property type="component" value="Unassembled WGS sequence"/>
</dbReference>
<dbReference type="GO" id="GO:0005783">
    <property type="term" value="C:endoplasmic reticulum"/>
    <property type="evidence" value="ECO:0007669"/>
    <property type="project" value="UniProtKB-SubCell"/>
</dbReference>
<dbReference type="EMBL" id="AFYH01033779">
    <property type="status" value="NOT_ANNOTATED_CDS"/>
    <property type="molecule type" value="Genomic_DNA"/>
</dbReference>
<dbReference type="FunFam" id="1.25.10.20:FF:000001">
    <property type="entry name" value="microsomal triglyceride transfer protein large subunit"/>
    <property type="match status" value="1"/>
</dbReference>
<feature type="domain" description="Vitellogenin" evidence="9">
    <location>
        <begin position="29"/>
        <end position="656"/>
    </location>
</feature>
<dbReference type="Pfam" id="PF19444">
    <property type="entry name" value="MTP_lip_bd"/>
    <property type="match status" value="1"/>
</dbReference>
<dbReference type="GO" id="GO:0008289">
    <property type="term" value="F:lipid binding"/>
    <property type="evidence" value="ECO:0007669"/>
    <property type="project" value="InterPro"/>
</dbReference>
<dbReference type="SMART" id="SM00638">
    <property type="entry name" value="LPD_N"/>
    <property type="match status" value="1"/>
</dbReference>
<reference evidence="11" key="1">
    <citation type="submission" date="2011-08" db="EMBL/GenBank/DDBJ databases">
        <title>The draft genome of Latimeria chalumnae.</title>
        <authorList>
            <person name="Di Palma F."/>
            <person name="Alfoldi J."/>
            <person name="Johnson J."/>
            <person name="Berlin A."/>
            <person name="Gnerre S."/>
            <person name="Jaffe D."/>
            <person name="MacCallum I."/>
            <person name="Young S."/>
            <person name="Walker B.J."/>
            <person name="Lander E."/>
            <person name="Lindblad-Toh K."/>
        </authorList>
    </citation>
    <scope>NUCLEOTIDE SEQUENCE [LARGE SCALE GENOMIC DNA]</scope>
    <source>
        <strain evidence="11">Wild caught</strain>
    </source>
</reference>
<dbReference type="PROSITE" id="PS51211">
    <property type="entry name" value="VITELLOGENIN"/>
    <property type="match status" value="1"/>
</dbReference>
<dbReference type="InterPro" id="IPR015819">
    <property type="entry name" value="Lipid_transp_b-sht_shell"/>
</dbReference>
<dbReference type="Bgee" id="ENSLACG00000013094">
    <property type="expression patterns" value="Expressed in pelvic fin"/>
</dbReference>
<evidence type="ECO:0000256" key="2">
    <source>
        <dbReference type="ARBA" id="ARBA00022448"/>
    </source>
</evidence>
<reference evidence="10" key="2">
    <citation type="submission" date="2025-08" db="UniProtKB">
        <authorList>
            <consortium name="Ensembl"/>
        </authorList>
    </citation>
    <scope>IDENTIFICATION</scope>
</reference>
<dbReference type="EMBL" id="AFYH01033777">
    <property type="status" value="NOT_ANNOTATED_CDS"/>
    <property type="molecule type" value="Genomic_DNA"/>
</dbReference>
<keyword evidence="2" id="KW-0813">Transport</keyword>
<dbReference type="GO" id="GO:0005548">
    <property type="term" value="F:phospholipid transporter activity"/>
    <property type="evidence" value="ECO:0007669"/>
    <property type="project" value="InterPro"/>
</dbReference>
<dbReference type="SUPFAM" id="SSF56968">
    <property type="entry name" value="Lipovitellin-phosvitin complex, beta-sheet shell regions"/>
    <property type="match status" value="1"/>
</dbReference>
<dbReference type="GO" id="GO:0120013">
    <property type="term" value="F:lipid transfer activity"/>
    <property type="evidence" value="ECO:0007669"/>
    <property type="project" value="UniProtKB-ARBA"/>
</dbReference>
<dbReference type="InterPro" id="IPR045811">
    <property type="entry name" value="MTP_lip-bd"/>
</dbReference>
<gene>
    <name evidence="10" type="primary">LOC102350159</name>
</gene>
<dbReference type="PANTHER" id="PTHR13024:SF2">
    <property type="entry name" value="MICROSOMAL TRIGLYCERIDE TRANSFER PROTEIN-LIKE"/>
    <property type="match status" value="1"/>
</dbReference>
<dbReference type="GO" id="GO:0042157">
    <property type="term" value="P:lipoprotein metabolic process"/>
    <property type="evidence" value="ECO:0007669"/>
    <property type="project" value="TreeGrafter"/>
</dbReference>
<dbReference type="OMA" id="AMRRIFH"/>
<dbReference type="InterPro" id="IPR015816">
    <property type="entry name" value="Vitellinogen_b-sht_N"/>
</dbReference>
<dbReference type="STRING" id="7897.ENSLACP00000014877"/>
<name>H3AZ06_LATCH</name>
<dbReference type="SUPFAM" id="SSF48431">
    <property type="entry name" value="Lipovitellin-phosvitin complex, superhelical domain"/>
    <property type="match status" value="1"/>
</dbReference>
<dbReference type="InterPro" id="IPR039988">
    <property type="entry name" value="MTTP"/>
</dbReference>
<evidence type="ECO:0000256" key="6">
    <source>
        <dbReference type="ARBA" id="ARBA00023157"/>
    </source>
</evidence>
<comment type="caution">
    <text evidence="7">Lacks conserved residue(s) required for the propagation of feature annotation.</text>
</comment>
<dbReference type="InterPro" id="IPR001747">
    <property type="entry name" value="Vitellogenin_N"/>
</dbReference>
<dbReference type="EMBL" id="AFYH01033776">
    <property type="status" value="NOT_ANNOTATED_CDS"/>
    <property type="molecule type" value="Genomic_DNA"/>
</dbReference>
<keyword evidence="3 8" id="KW-0732">Signal</keyword>
<accession>H3AZ06</accession>
<feature type="signal peptide" evidence="8">
    <location>
        <begin position="1"/>
        <end position="16"/>
    </location>
</feature>
<evidence type="ECO:0000313" key="10">
    <source>
        <dbReference type="Ensembl" id="ENSLACP00000014877.1"/>
    </source>
</evidence>
<feature type="chain" id="PRO_5003580745" description="Vitellogenin domain-containing protein" evidence="8">
    <location>
        <begin position="17"/>
        <end position="663"/>
    </location>
</feature>
<keyword evidence="6" id="KW-1015">Disulfide bond</keyword>
<dbReference type="Gene3D" id="2.30.230.10">
    <property type="entry name" value="Lipovitellin, beta-sheet shell regions, chain A"/>
    <property type="match status" value="1"/>
</dbReference>
<evidence type="ECO:0000256" key="4">
    <source>
        <dbReference type="ARBA" id="ARBA00022824"/>
    </source>
</evidence>
<dbReference type="InterPro" id="IPR011030">
    <property type="entry name" value="Lipovitellin_superhlx_dom"/>
</dbReference>
<dbReference type="Gene3D" id="1.25.10.20">
    <property type="entry name" value="Vitellinogen, superhelical"/>
    <property type="match status" value="1"/>
</dbReference>
<dbReference type="Ensembl" id="ENSLACT00000014981.1">
    <property type="protein sequence ID" value="ENSLACP00000014877.1"/>
    <property type="gene ID" value="ENSLACG00000013094.1"/>
</dbReference>
<dbReference type="EMBL" id="AFYH01033778">
    <property type="status" value="NOT_ANNOTATED_CDS"/>
    <property type="molecule type" value="Genomic_DNA"/>
</dbReference>
<dbReference type="GO" id="GO:0005794">
    <property type="term" value="C:Golgi apparatus"/>
    <property type="evidence" value="ECO:0007669"/>
    <property type="project" value="TreeGrafter"/>
</dbReference>
<dbReference type="PANTHER" id="PTHR13024">
    <property type="entry name" value="MICROSOMAL TRIGLYCERIDE TRANSFER PROTEIN, LARGE SUBUNIT"/>
    <property type="match status" value="1"/>
</dbReference>